<reference evidence="2" key="1">
    <citation type="journal article" date="2019" name="Int. J. Syst. Evol. Microbiol.">
        <title>The Global Catalogue of Microorganisms (GCM) 10K type strain sequencing project: providing services to taxonomists for standard genome sequencing and annotation.</title>
        <authorList>
            <consortium name="The Broad Institute Genomics Platform"/>
            <consortium name="The Broad Institute Genome Sequencing Center for Infectious Disease"/>
            <person name="Wu L."/>
            <person name="Ma J."/>
        </authorList>
    </citation>
    <scope>NUCLEOTIDE SEQUENCE [LARGE SCALE GENOMIC DNA]</scope>
    <source>
        <strain evidence="2">NBRC 103632</strain>
    </source>
</reference>
<dbReference type="AlphaFoldDB" id="A0AA37WSM3"/>
<evidence type="ECO:0000313" key="2">
    <source>
        <dbReference type="Proteomes" id="UP001157440"/>
    </source>
</evidence>
<organism evidence="1 2">
    <name type="scientific">Methylobacterium tardum</name>
    <dbReference type="NCBI Taxonomy" id="374432"/>
    <lineage>
        <taxon>Bacteria</taxon>
        <taxon>Pseudomonadati</taxon>
        <taxon>Pseudomonadota</taxon>
        <taxon>Alphaproteobacteria</taxon>
        <taxon>Hyphomicrobiales</taxon>
        <taxon>Methylobacteriaceae</taxon>
        <taxon>Methylobacterium</taxon>
    </lineage>
</organism>
<evidence type="ECO:0000313" key="1">
    <source>
        <dbReference type="EMBL" id="GLS71334.1"/>
    </source>
</evidence>
<accession>A0AA37WSM3</accession>
<proteinExistence type="predicted"/>
<comment type="caution">
    <text evidence="1">The sequence shown here is derived from an EMBL/GenBank/DDBJ whole genome shotgun (WGS) entry which is preliminary data.</text>
</comment>
<dbReference type="Proteomes" id="UP001157440">
    <property type="component" value="Unassembled WGS sequence"/>
</dbReference>
<gene>
    <name evidence="1" type="ORF">GCM10007890_33470</name>
</gene>
<keyword evidence="2" id="KW-1185">Reference proteome</keyword>
<dbReference type="RefSeq" id="WP_238194257.1">
    <property type="nucleotide sequence ID" value="NZ_BPQZ01000001.1"/>
</dbReference>
<name>A0AA37WSM3_9HYPH</name>
<protein>
    <submittedName>
        <fullName evidence="1">Uncharacterized protein</fullName>
    </submittedName>
</protein>
<dbReference type="EMBL" id="BSPL01000017">
    <property type="protein sequence ID" value="GLS71334.1"/>
    <property type="molecule type" value="Genomic_DNA"/>
</dbReference>
<sequence length="92" mass="10161">MNIERDIKACETGLTAILFEAHLQGQARQSALRQASSDNAVASVDRLGRELLASRRREAALARRVAELEASLRSERARPRAADWGTGYARRA</sequence>